<dbReference type="EMBL" id="LR796196">
    <property type="protein sequence ID" value="CAB4126487.1"/>
    <property type="molecule type" value="Genomic_DNA"/>
</dbReference>
<sequence>MENIIYQTFSSRRNTGFPAQGSFFNPQITKGSYLVPFDFSVAVTPNDSDDTIRAAVLTALLAALKNDNALSRAYYIGDYINFEDKSDKQAMQKYNYGTEVESNRGKYKLEFQFENAGFGFFQSVKGFHNLQDMFKVIHVDTNRLYGTNKLDATGTLVGFQGYTLDFLNVPDWMWTSYDKRAQYAIGYHHANPKEMNEELFVVDMKQNMLKYGRTNGVIDVVITGSMTGTRIATISLKTRVGNVNLGDLHAAALDLANNLSIKNKNTGVDITISSVGTYNAATGTYAVTMASTGGYSASNPCVIKLKSVSTLIAVPLPAYESNTLELTMN</sequence>
<organism evidence="1">
    <name type="scientific">uncultured Caudovirales phage</name>
    <dbReference type="NCBI Taxonomy" id="2100421"/>
    <lineage>
        <taxon>Viruses</taxon>
        <taxon>Duplodnaviria</taxon>
        <taxon>Heunggongvirae</taxon>
        <taxon>Uroviricota</taxon>
        <taxon>Caudoviricetes</taxon>
        <taxon>Peduoviridae</taxon>
        <taxon>Maltschvirus</taxon>
        <taxon>Maltschvirus maltsch</taxon>
    </lineage>
</organism>
<proteinExistence type="predicted"/>
<gene>
    <name evidence="1" type="ORF">UFOVP74_41</name>
</gene>
<reference evidence="1" key="1">
    <citation type="submission" date="2020-04" db="EMBL/GenBank/DDBJ databases">
        <authorList>
            <person name="Chiriac C."/>
            <person name="Salcher M."/>
            <person name="Ghai R."/>
            <person name="Kavagutti S V."/>
        </authorList>
    </citation>
    <scope>NUCLEOTIDE SEQUENCE</scope>
</reference>
<protein>
    <submittedName>
        <fullName evidence="1">Uncharacterized protein</fullName>
    </submittedName>
</protein>
<evidence type="ECO:0000313" key="1">
    <source>
        <dbReference type="EMBL" id="CAB4126487.1"/>
    </source>
</evidence>
<accession>A0A6J5KZK6</accession>
<name>A0A6J5KZK6_9CAUD</name>